<comment type="caution">
    <text evidence="5">The sequence shown here is derived from an EMBL/GenBank/DDBJ whole genome shotgun (WGS) entry which is preliminary data.</text>
</comment>
<organism evidence="5 6">
    <name type="scientific">Halovivax cerinus</name>
    <dbReference type="NCBI Taxonomy" id="1487865"/>
    <lineage>
        <taxon>Archaea</taxon>
        <taxon>Methanobacteriati</taxon>
        <taxon>Methanobacteriota</taxon>
        <taxon>Stenosarchaea group</taxon>
        <taxon>Halobacteria</taxon>
        <taxon>Halobacteriales</taxon>
        <taxon>Natrialbaceae</taxon>
        <taxon>Halovivax</taxon>
    </lineage>
</organism>
<dbReference type="InterPro" id="IPR027417">
    <property type="entry name" value="P-loop_NTPase"/>
</dbReference>
<feature type="domain" description="ABC transporter" evidence="4">
    <location>
        <begin position="2"/>
        <end position="238"/>
    </location>
</feature>
<dbReference type="Pfam" id="PF00005">
    <property type="entry name" value="ABC_tran"/>
    <property type="match status" value="1"/>
</dbReference>
<dbReference type="InterPro" id="IPR051120">
    <property type="entry name" value="ABC_AA/LPS_Transport"/>
</dbReference>
<dbReference type="EMBL" id="JBHSAQ010000016">
    <property type="protein sequence ID" value="MFC3960096.1"/>
    <property type="molecule type" value="Genomic_DNA"/>
</dbReference>
<reference evidence="5 6" key="1">
    <citation type="journal article" date="2019" name="Int. J. Syst. Evol. Microbiol.">
        <title>The Global Catalogue of Microorganisms (GCM) 10K type strain sequencing project: providing services to taxonomists for standard genome sequencing and annotation.</title>
        <authorList>
            <consortium name="The Broad Institute Genomics Platform"/>
            <consortium name="The Broad Institute Genome Sequencing Center for Infectious Disease"/>
            <person name="Wu L."/>
            <person name="Ma J."/>
        </authorList>
    </citation>
    <scope>NUCLEOTIDE SEQUENCE [LARGE SCALE GENOMIC DNA]</scope>
    <source>
        <strain evidence="5 6">IBRC-M 10256</strain>
    </source>
</reference>
<dbReference type="PROSITE" id="PS50893">
    <property type="entry name" value="ABC_TRANSPORTER_2"/>
    <property type="match status" value="1"/>
</dbReference>
<evidence type="ECO:0000256" key="1">
    <source>
        <dbReference type="ARBA" id="ARBA00022448"/>
    </source>
</evidence>
<dbReference type="Gene3D" id="3.40.50.300">
    <property type="entry name" value="P-loop containing nucleotide triphosphate hydrolases"/>
    <property type="match status" value="1"/>
</dbReference>
<dbReference type="SMART" id="SM00382">
    <property type="entry name" value="AAA"/>
    <property type="match status" value="1"/>
</dbReference>
<accession>A0ABD5NTM2</accession>
<keyword evidence="6" id="KW-1185">Reference proteome</keyword>
<keyword evidence="1" id="KW-0813">Transport</keyword>
<dbReference type="InterPro" id="IPR032823">
    <property type="entry name" value="BCA_ABC_TP_C"/>
</dbReference>
<dbReference type="InterPro" id="IPR003439">
    <property type="entry name" value="ABC_transporter-like_ATP-bd"/>
</dbReference>
<sequence>MLEVSGVTKSFGGLVAVDDVSFSIGDAEIVGLIGPNGAGKTTLFNTITGVDPPSDGSVTFDGASIAGRKPNKICRRGVVRTFQIVRTFDESTVLENVRTGAVFGSSRDRSTDEATEHAREAIEFVGLGAEAETPASELTMAQRKHVELARALACDPELLLLDEIGSGLTPTEIEELTDTIERIRDERGISVFWIEHVVDAIMGTTDRLLVLNEGSLIAEGEPAAIREDERVLEAYLGGAV</sequence>
<dbReference type="SUPFAM" id="SSF52540">
    <property type="entry name" value="P-loop containing nucleoside triphosphate hydrolases"/>
    <property type="match status" value="1"/>
</dbReference>
<name>A0ABD5NTM2_9EURY</name>
<dbReference type="GeneID" id="73901458"/>
<evidence type="ECO:0000313" key="6">
    <source>
        <dbReference type="Proteomes" id="UP001595846"/>
    </source>
</evidence>
<proteinExistence type="predicted"/>
<evidence type="ECO:0000313" key="5">
    <source>
        <dbReference type="EMBL" id="MFC3960096.1"/>
    </source>
</evidence>
<dbReference type="CDD" id="cd03219">
    <property type="entry name" value="ABC_Mj1267_LivG_branched"/>
    <property type="match status" value="1"/>
</dbReference>
<evidence type="ECO:0000256" key="3">
    <source>
        <dbReference type="ARBA" id="ARBA00022840"/>
    </source>
</evidence>
<dbReference type="Proteomes" id="UP001595846">
    <property type="component" value="Unassembled WGS sequence"/>
</dbReference>
<dbReference type="RefSeq" id="WP_256532378.1">
    <property type="nucleotide sequence ID" value="NZ_CP101824.1"/>
</dbReference>
<keyword evidence="2" id="KW-0547">Nucleotide-binding</keyword>
<gene>
    <name evidence="5" type="ORF">ACFOUR_17180</name>
</gene>
<evidence type="ECO:0000256" key="2">
    <source>
        <dbReference type="ARBA" id="ARBA00022741"/>
    </source>
</evidence>
<protein>
    <submittedName>
        <fullName evidence="5">ABC transporter ATP-binding protein</fullName>
    </submittedName>
</protein>
<dbReference type="PANTHER" id="PTHR45772:SF7">
    <property type="entry name" value="AMINO ACID ABC TRANSPORTER ATP-BINDING PROTEIN"/>
    <property type="match status" value="1"/>
</dbReference>
<dbReference type="GO" id="GO:0005524">
    <property type="term" value="F:ATP binding"/>
    <property type="evidence" value="ECO:0007669"/>
    <property type="project" value="UniProtKB-KW"/>
</dbReference>
<keyword evidence="3 5" id="KW-0067">ATP-binding</keyword>
<dbReference type="InterPro" id="IPR003593">
    <property type="entry name" value="AAA+_ATPase"/>
</dbReference>
<dbReference type="AlphaFoldDB" id="A0ABD5NTM2"/>
<evidence type="ECO:0000259" key="4">
    <source>
        <dbReference type="PROSITE" id="PS50893"/>
    </source>
</evidence>
<dbReference type="PANTHER" id="PTHR45772">
    <property type="entry name" value="CONSERVED COMPONENT OF ABC TRANSPORTER FOR NATURAL AMINO ACIDS-RELATED"/>
    <property type="match status" value="1"/>
</dbReference>
<dbReference type="Pfam" id="PF12399">
    <property type="entry name" value="BCA_ABC_TP_C"/>
    <property type="match status" value="1"/>
</dbReference>